<dbReference type="Proteomes" id="UP000681967">
    <property type="component" value="Unassembled WGS sequence"/>
</dbReference>
<sequence>MTYDSPVNSPRIVNGGVAINGYYPSVPNAYPMNGALPIALKPPAQPLPPPAAIINRPPRIQRVAH</sequence>
<dbReference type="EMBL" id="CAJOBH010024230">
    <property type="protein sequence ID" value="CAF4240466.1"/>
    <property type="molecule type" value="Genomic_DNA"/>
</dbReference>
<accession>A0A8S2SM11</accession>
<name>A0A8S2SM11_9BILA</name>
<protein>
    <submittedName>
        <fullName evidence="1">Uncharacterized protein</fullName>
    </submittedName>
</protein>
<proteinExistence type="predicted"/>
<feature type="non-terminal residue" evidence="1">
    <location>
        <position position="1"/>
    </location>
</feature>
<dbReference type="AlphaFoldDB" id="A0A8S2SM11"/>
<reference evidence="1" key="1">
    <citation type="submission" date="2021-02" db="EMBL/GenBank/DDBJ databases">
        <authorList>
            <person name="Nowell W R."/>
        </authorList>
    </citation>
    <scope>NUCLEOTIDE SEQUENCE</scope>
</reference>
<comment type="caution">
    <text evidence="1">The sequence shown here is derived from an EMBL/GenBank/DDBJ whole genome shotgun (WGS) entry which is preliminary data.</text>
</comment>
<evidence type="ECO:0000313" key="2">
    <source>
        <dbReference type="Proteomes" id="UP000681967"/>
    </source>
</evidence>
<organism evidence="1 2">
    <name type="scientific">Rotaria magnacalcarata</name>
    <dbReference type="NCBI Taxonomy" id="392030"/>
    <lineage>
        <taxon>Eukaryota</taxon>
        <taxon>Metazoa</taxon>
        <taxon>Spiralia</taxon>
        <taxon>Gnathifera</taxon>
        <taxon>Rotifera</taxon>
        <taxon>Eurotatoria</taxon>
        <taxon>Bdelloidea</taxon>
        <taxon>Philodinida</taxon>
        <taxon>Philodinidae</taxon>
        <taxon>Rotaria</taxon>
    </lineage>
</organism>
<evidence type="ECO:0000313" key="1">
    <source>
        <dbReference type="EMBL" id="CAF4240466.1"/>
    </source>
</evidence>
<gene>
    <name evidence="1" type="ORF">BYL167_LOCUS25148</name>
</gene>